<dbReference type="GO" id="GO:0015990">
    <property type="term" value="P:electron transport coupled proton transport"/>
    <property type="evidence" value="ECO:0007669"/>
    <property type="project" value="TreeGrafter"/>
</dbReference>
<accession>A0A7U3TX12</accession>
<dbReference type="SUPFAM" id="SSF81442">
    <property type="entry name" value="Cytochrome c oxidase subunit I-like"/>
    <property type="match status" value="1"/>
</dbReference>
<keyword evidence="1" id="KW-0472">Membrane</keyword>
<dbReference type="InterPro" id="IPR036927">
    <property type="entry name" value="Cyt_c_oxase-like_su1_sf"/>
</dbReference>
<reference evidence="3" key="1">
    <citation type="submission" date="2019-11" db="EMBL/GenBank/DDBJ databases">
        <title>Convergent organelle genome evolution in Selaginellaceae with mitochondrial-like plastid genomes and a highly diverged mitochondrial genome.</title>
        <authorList>
            <person name="Kang J.-S."/>
            <person name="Wang Y.-R."/>
            <person name="Xiang Q.-P."/>
            <person name="Zhang X.-C."/>
        </authorList>
    </citation>
    <scope>NUCLEOTIDE SEQUENCE</scope>
    <source>
        <strain evidence="3">Contig 23</strain>
    </source>
</reference>
<feature type="transmembrane region" description="Helical" evidence="1">
    <location>
        <begin position="24"/>
        <end position="44"/>
    </location>
</feature>
<geneLocation type="mitochondrion" evidence="3"/>
<keyword evidence="3" id="KW-0496">Mitochondrion</keyword>
<dbReference type="PROSITE" id="PS50855">
    <property type="entry name" value="COX1"/>
    <property type="match status" value="1"/>
</dbReference>
<dbReference type="GO" id="GO:0020037">
    <property type="term" value="F:heme binding"/>
    <property type="evidence" value="ECO:0007669"/>
    <property type="project" value="InterPro"/>
</dbReference>
<evidence type="ECO:0000259" key="2">
    <source>
        <dbReference type="PROSITE" id="PS50855"/>
    </source>
</evidence>
<dbReference type="InterPro" id="IPR023616">
    <property type="entry name" value="Cyt_c_oxase-like_su1_dom"/>
</dbReference>
<dbReference type="GO" id="GO:0016020">
    <property type="term" value="C:membrane"/>
    <property type="evidence" value="ECO:0007669"/>
    <property type="project" value="InterPro"/>
</dbReference>
<dbReference type="GO" id="GO:0005739">
    <property type="term" value="C:mitochondrion"/>
    <property type="evidence" value="ECO:0007669"/>
    <property type="project" value="GOC"/>
</dbReference>
<dbReference type="GO" id="GO:0006123">
    <property type="term" value="P:mitochondrial electron transport, cytochrome c to oxygen"/>
    <property type="evidence" value="ECO:0007669"/>
    <property type="project" value="TreeGrafter"/>
</dbReference>
<gene>
    <name evidence="3" type="primary">cox1</name>
</gene>
<organism evidence="3">
    <name type="scientific">Selaginella nipponica</name>
    <dbReference type="NCBI Taxonomy" id="872861"/>
    <lineage>
        <taxon>Eukaryota</taxon>
        <taxon>Viridiplantae</taxon>
        <taxon>Streptophyta</taxon>
        <taxon>Embryophyta</taxon>
        <taxon>Tracheophyta</taxon>
        <taxon>Lycopodiopsida</taxon>
        <taxon>Selaginellales</taxon>
        <taxon>Selaginellaceae</taxon>
        <taxon>Selaginella</taxon>
    </lineage>
</organism>
<name>A0A7U3TX12_9TRAC</name>
<dbReference type="GO" id="GO:0004129">
    <property type="term" value="F:cytochrome-c oxidase activity"/>
    <property type="evidence" value="ECO:0007669"/>
    <property type="project" value="InterPro"/>
</dbReference>
<evidence type="ECO:0000313" key="3">
    <source>
        <dbReference type="EMBL" id="QQO99837.1"/>
    </source>
</evidence>
<dbReference type="InterPro" id="IPR000883">
    <property type="entry name" value="Cyt_C_Oxase_1"/>
</dbReference>
<keyword evidence="1" id="KW-0812">Transmembrane</keyword>
<protein>
    <submittedName>
        <fullName evidence="3">Cytochrome c oxidase subunit 1</fullName>
    </submittedName>
</protein>
<dbReference type="PANTHER" id="PTHR10422:SF18">
    <property type="entry name" value="CYTOCHROME C OXIDASE SUBUNIT 1"/>
    <property type="match status" value="1"/>
</dbReference>
<dbReference type="AlphaFoldDB" id="A0A7U3TX12"/>
<dbReference type="PANTHER" id="PTHR10422">
    <property type="entry name" value="CYTOCHROME C OXIDASE SUBUNIT 1"/>
    <property type="match status" value="1"/>
</dbReference>
<proteinExistence type="predicted"/>
<feature type="domain" description="Cytochrome oxidase subunit I profile" evidence="2">
    <location>
        <begin position="1"/>
        <end position="80"/>
    </location>
</feature>
<evidence type="ECO:0000256" key="1">
    <source>
        <dbReference type="SAM" id="Phobius"/>
    </source>
</evidence>
<dbReference type="Gene3D" id="1.20.210.10">
    <property type="entry name" value="Cytochrome c oxidase-like, subunit I domain"/>
    <property type="match status" value="1"/>
</dbReference>
<sequence length="120" mass="13347">LAGMPRRIPDYPDAYAAWNAMCSFGSYVSVMGIFCFFLVVHLTFGRGNRIDRSYGEHTTIEWVVNTPPAYHTFQEPPVIRESAGPTHPPARAAHEPVGLACARSPRHPVSLPLWPFDPSL</sequence>
<keyword evidence="1" id="KW-1133">Transmembrane helix</keyword>
<dbReference type="EMBL" id="MN702927">
    <property type="protein sequence ID" value="QQO99837.1"/>
    <property type="molecule type" value="Genomic_DNA"/>
</dbReference>